<keyword evidence="2" id="KW-1185">Reference proteome</keyword>
<sequence>MVKSDYIALLNNPRQIEQHNAFELKAIVDKYPYFQSARALYLKTLKNQESFKYNNELKITAAYTTDRTILFNFITSKVFTDVIKKESQEKEKVTQHITSESNFTEITEELEIGKPLPFTRNETHSFNQWLQLAAKKPIIREAEPEKKSEKATIIDNFIANSPKIPRVSKAISSEVKSIEKPQFPQLMTETLAKVYLEQKKYENAIKAYEILSLKYPEKSGFFADQIKRIQILQNNK</sequence>
<organism evidence="1 2">
    <name type="scientific">Tenacibaculum adriaticum</name>
    <dbReference type="NCBI Taxonomy" id="413713"/>
    <lineage>
        <taxon>Bacteria</taxon>
        <taxon>Pseudomonadati</taxon>
        <taxon>Bacteroidota</taxon>
        <taxon>Flavobacteriia</taxon>
        <taxon>Flavobacteriales</taxon>
        <taxon>Flavobacteriaceae</taxon>
        <taxon>Tenacibaculum</taxon>
    </lineage>
</organism>
<dbReference type="Proteomes" id="UP000323136">
    <property type="component" value="Unassembled WGS sequence"/>
</dbReference>
<evidence type="ECO:0000313" key="1">
    <source>
        <dbReference type="EMBL" id="TYP97857.1"/>
    </source>
</evidence>
<dbReference type="EMBL" id="VNIA01000003">
    <property type="protein sequence ID" value="TYP97857.1"/>
    <property type="molecule type" value="Genomic_DNA"/>
</dbReference>
<dbReference type="OrthoDB" id="594666at2"/>
<accession>A0A5S5DPM3</accession>
<dbReference type="RefSeq" id="WP_148870206.1">
    <property type="nucleotide sequence ID" value="NZ_VNIA01000003.1"/>
</dbReference>
<evidence type="ECO:0000313" key="2">
    <source>
        <dbReference type="Proteomes" id="UP000323136"/>
    </source>
</evidence>
<name>A0A5S5DPM3_9FLAO</name>
<gene>
    <name evidence="1" type="ORF">C7447_10322</name>
</gene>
<protein>
    <recommendedName>
        <fullName evidence="3">Tetratricopeptide repeat protein</fullName>
    </recommendedName>
</protein>
<proteinExistence type="predicted"/>
<dbReference type="AlphaFoldDB" id="A0A5S5DPM3"/>
<reference evidence="1 2" key="1">
    <citation type="submission" date="2019-07" db="EMBL/GenBank/DDBJ databases">
        <title>Genomic Encyclopedia of Type Strains, Phase IV (KMG-IV): sequencing the most valuable type-strain genomes for metagenomic binning, comparative biology and taxonomic classification.</title>
        <authorList>
            <person name="Goeker M."/>
        </authorList>
    </citation>
    <scope>NUCLEOTIDE SEQUENCE [LARGE SCALE GENOMIC DNA]</scope>
    <source>
        <strain evidence="1 2">DSM 18961</strain>
    </source>
</reference>
<comment type="caution">
    <text evidence="1">The sequence shown here is derived from an EMBL/GenBank/DDBJ whole genome shotgun (WGS) entry which is preliminary data.</text>
</comment>
<evidence type="ECO:0008006" key="3">
    <source>
        <dbReference type="Google" id="ProtNLM"/>
    </source>
</evidence>